<reference evidence="12" key="1">
    <citation type="submission" date="2021-01" db="EMBL/GenBank/DDBJ databases">
        <title>Whole genome shotgun sequence of Catellatospora methionotrophica NBRC 14553.</title>
        <authorList>
            <person name="Komaki H."/>
            <person name="Tamura T."/>
        </authorList>
    </citation>
    <scope>NUCLEOTIDE SEQUENCE</scope>
    <source>
        <strain evidence="12">NBRC 14553</strain>
    </source>
</reference>
<evidence type="ECO:0000256" key="10">
    <source>
        <dbReference type="ARBA" id="ARBA00023160"/>
    </source>
</evidence>
<feature type="binding site" evidence="11">
    <location>
        <position position="109"/>
    </location>
    <ligand>
        <name>Fe cation</name>
        <dbReference type="ChEBI" id="CHEBI:24875"/>
        <label>2</label>
    </ligand>
</feature>
<protein>
    <submittedName>
        <fullName evidence="12">Acyl-ACP desaturase</fullName>
    </submittedName>
</protein>
<dbReference type="Gene3D" id="1.10.620.20">
    <property type="entry name" value="Ribonucleotide Reductase, subunit A"/>
    <property type="match status" value="1"/>
</dbReference>
<dbReference type="Pfam" id="PF03405">
    <property type="entry name" value="FA_desaturase_2"/>
    <property type="match status" value="1"/>
</dbReference>
<dbReference type="InterPro" id="IPR012348">
    <property type="entry name" value="RNR-like"/>
</dbReference>
<feature type="binding site" evidence="11">
    <location>
        <position position="191"/>
    </location>
    <ligand>
        <name>Fe cation</name>
        <dbReference type="ChEBI" id="CHEBI:24875"/>
        <label>1</label>
    </ligand>
</feature>
<evidence type="ECO:0000256" key="9">
    <source>
        <dbReference type="ARBA" id="ARBA00023098"/>
    </source>
</evidence>
<evidence type="ECO:0000313" key="12">
    <source>
        <dbReference type="EMBL" id="GIG16339.1"/>
    </source>
</evidence>
<proteinExistence type="inferred from homology"/>
<keyword evidence="5 11" id="KW-0479">Metal-binding</keyword>
<feature type="binding site" evidence="11">
    <location>
        <position position="161"/>
    </location>
    <ligand>
        <name>Fe cation</name>
        <dbReference type="ChEBI" id="CHEBI:24875"/>
        <label>2</label>
    </ligand>
</feature>
<evidence type="ECO:0000256" key="7">
    <source>
        <dbReference type="ARBA" id="ARBA00023002"/>
    </source>
</evidence>
<feature type="binding site" evidence="11">
    <location>
        <position position="112"/>
    </location>
    <ligand>
        <name>Fe cation</name>
        <dbReference type="ChEBI" id="CHEBI:24875"/>
        <label>1</label>
    </ligand>
</feature>
<feature type="binding site" evidence="11">
    <location>
        <position position="191"/>
    </location>
    <ligand>
        <name>Fe cation</name>
        <dbReference type="ChEBI" id="CHEBI:24875"/>
        <label>2</label>
    </ligand>
</feature>
<evidence type="ECO:0000256" key="3">
    <source>
        <dbReference type="ARBA" id="ARBA00011738"/>
    </source>
</evidence>
<comment type="subunit">
    <text evidence="3">Homodimer.</text>
</comment>
<evidence type="ECO:0000256" key="11">
    <source>
        <dbReference type="PIRSR" id="PIRSR000346-1"/>
    </source>
</evidence>
<accession>A0A8J3PH43</accession>
<dbReference type="RefSeq" id="WP_239086658.1">
    <property type="nucleotide sequence ID" value="NZ_BAAATT010000003.1"/>
</dbReference>
<keyword evidence="4" id="KW-0444">Lipid biosynthesis</keyword>
<comment type="cofactor">
    <cofactor evidence="1">
        <name>Fe(2+)</name>
        <dbReference type="ChEBI" id="CHEBI:29033"/>
    </cofactor>
</comment>
<evidence type="ECO:0000256" key="2">
    <source>
        <dbReference type="ARBA" id="ARBA00008749"/>
    </source>
</evidence>
<evidence type="ECO:0000256" key="1">
    <source>
        <dbReference type="ARBA" id="ARBA00001954"/>
    </source>
</evidence>
<dbReference type="AlphaFoldDB" id="A0A8J3PH43"/>
<dbReference type="GO" id="GO:0005829">
    <property type="term" value="C:cytosol"/>
    <property type="evidence" value="ECO:0007669"/>
    <property type="project" value="TreeGrafter"/>
</dbReference>
<gene>
    <name evidence="12" type="ORF">Cme02nite_46710</name>
</gene>
<keyword evidence="7" id="KW-0560">Oxidoreductase</keyword>
<comment type="caution">
    <text evidence="12">The sequence shown here is derived from an EMBL/GenBank/DDBJ whole genome shotgun (WGS) entry which is preliminary data.</text>
</comment>
<evidence type="ECO:0000256" key="4">
    <source>
        <dbReference type="ARBA" id="ARBA00022516"/>
    </source>
</evidence>
<comment type="cofactor">
    <cofactor evidence="11">
        <name>Fe cation</name>
        <dbReference type="ChEBI" id="CHEBI:24875"/>
    </cofactor>
    <text evidence="11">Binds 2 iron ions per subunit.</text>
</comment>
<keyword evidence="6" id="KW-0276">Fatty acid metabolism</keyword>
<feature type="binding site" evidence="11">
    <location>
        <position position="78"/>
    </location>
    <ligand>
        <name>Fe cation</name>
        <dbReference type="ChEBI" id="CHEBI:24875"/>
        <label>1</label>
    </ligand>
</feature>
<name>A0A8J3PH43_9ACTN</name>
<dbReference type="Proteomes" id="UP000660339">
    <property type="component" value="Unassembled WGS sequence"/>
</dbReference>
<feature type="binding site" evidence="11">
    <location>
        <position position="194"/>
    </location>
    <ligand>
        <name>Fe cation</name>
        <dbReference type="ChEBI" id="CHEBI:24875"/>
        <label>2</label>
    </ligand>
</feature>
<dbReference type="PANTHER" id="PTHR31155">
    <property type="entry name" value="ACYL- ACYL-CARRIER-PROTEIN DESATURASE-RELATED"/>
    <property type="match status" value="1"/>
</dbReference>
<dbReference type="SUPFAM" id="SSF47240">
    <property type="entry name" value="Ferritin-like"/>
    <property type="match status" value="1"/>
</dbReference>
<keyword evidence="8 11" id="KW-0408">Iron</keyword>
<dbReference type="CDD" id="cd01050">
    <property type="entry name" value="Acyl_ACP_Desat"/>
    <property type="match status" value="1"/>
</dbReference>
<dbReference type="PANTHER" id="PTHR31155:SF9">
    <property type="entry name" value="STEAROYL-[ACYL-CARRIER-PROTEIN] 9-DESATURASE 7, CHLOROPLASTIC"/>
    <property type="match status" value="1"/>
</dbReference>
<organism evidence="12 13">
    <name type="scientific">Catellatospora methionotrophica</name>
    <dbReference type="NCBI Taxonomy" id="121620"/>
    <lineage>
        <taxon>Bacteria</taxon>
        <taxon>Bacillati</taxon>
        <taxon>Actinomycetota</taxon>
        <taxon>Actinomycetes</taxon>
        <taxon>Micromonosporales</taxon>
        <taxon>Micromonosporaceae</taxon>
        <taxon>Catellatospora</taxon>
    </lineage>
</organism>
<evidence type="ECO:0000313" key="13">
    <source>
        <dbReference type="Proteomes" id="UP000660339"/>
    </source>
</evidence>
<evidence type="ECO:0000256" key="8">
    <source>
        <dbReference type="ARBA" id="ARBA00023004"/>
    </source>
</evidence>
<keyword evidence="10" id="KW-0275">Fatty acid biosynthesis</keyword>
<dbReference type="InterPro" id="IPR005067">
    <property type="entry name" value="Fatty_acid_desaturase-2"/>
</dbReference>
<dbReference type="EMBL" id="BONJ01000026">
    <property type="protein sequence ID" value="GIG16339.1"/>
    <property type="molecule type" value="Genomic_DNA"/>
</dbReference>
<keyword evidence="13" id="KW-1185">Reference proteome</keyword>
<feature type="binding site" evidence="11">
    <location>
        <position position="109"/>
    </location>
    <ligand>
        <name>Fe cation</name>
        <dbReference type="ChEBI" id="CHEBI:24875"/>
        <label>1</label>
    </ligand>
</feature>
<dbReference type="GO" id="GO:0045300">
    <property type="term" value="F:stearoyl-[ACP] desaturase activity"/>
    <property type="evidence" value="ECO:0007669"/>
    <property type="project" value="InterPro"/>
</dbReference>
<dbReference type="GO" id="GO:0006633">
    <property type="term" value="P:fatty acid biosynthetic process"/>
    <property type="evidence" value="ECO:0007669"/>
    <property type="project" value="UniProtKB-KW"/>
</dbReference>
<dbReference type="InterPro" id="IPR009078">
    <property type="entry name" value="Ferritin-like_SF"/>
</dbReference>
<evidence type="ECO:0000256" key="6">
    <source>
        <dbReference type="ARBA" id="ARBA00022832"/>
    </source>
</evidence>
<dbReference type="PIRSF" id="PIRSF000346">
    <property type="entry name" value="Dlt9_acylACP_des"/>
    <property type="match status" value="1"/>
</dbReference>
<dbReference type="GO" id="GO:0046872">
    <property type="term" value="F:metal ion binding"/>
    <property type="evidence" value="ECO:0007669"/>
    <property type="project" value="UniProtKB-KW"/>
</dbReference>
<keyword evidence="9" id="KW-0443">Lipid metabolism</keyword>
<evidence type="ECO:0000256" key="5">
    <source>
        <dbReference type="ARBA" id="ARBA00022723"/>
    </source>
</evidence>
<comment type="similarity">
    <text evidence="2">Belongs to the fatty acid desaturase type 2 family.</text>
</comment>
<sequence length="313" mass="35058">MTTETTDTLVLLRELEPVVETNLNRHLSTAKEWFPHEFVPWSQGSDFDGPLGGQAWEPSQSKLSEVARTSLIVNLLTEDNLPSYHHEIATLYGRDGAWGTWVHRWTAEEGRHGTAIRDYLLTTRAVDPIALERARMTHMETGFTADHPDVLGSLSYVSMQELATRVAHRNTGRVSGDPICDALLAKVANDENLHMLFYRNLLMASFDLVPNATMEAILRVVKSFQMPGHTIENFGRKSVQIAMAGIYDLRIHHDEVVMPVLRQLKVLERTGLSAEGERAREELVEVLGKLDTAASRFEDKRAAHQARAAARAA</sequence>